<reference evidence="2 3" key="1">
    <citation type="submission" date="2019-03" db="EMBL/GenBank/DDBJ databases">
        <title>Genomic Encyclopedia of Type Strains, Phase IV (KMG-IV): sequencing the most valuable type-strain genomes for metagenomic binning, comparative biology and taxonomic classification.</title>
        <authorList>
            <person name="Goeker M."/>
        </authorList>
    </citation>
    <scope>NUCLEOTIDE SEQUENCE [LARGE SCALE GENOMIC DNA]</scope>
    <source>
        <strain evidence="2 3">DSM 29489</strain>
    </source>
</reference>
<evidence type="ECO:0000313" key="2">
    <source>
        <dbReference type="EMBL" id="TCS74704.1"/>
    </source>
</evidence>
<keyword evidence="3" id="KW-1185">Reference proteome</keyword>
<dbReference type="InterPro" id="IPR006938">
    <property type="entry name" value="DUF624"/>
</dbReference>
<dbReference type="OrthoDB" id="9814991at2"/>
<feature type="transmembrane region" description="Helical" evidence="1">
    <location>
        <begin position="72"/>
        <end position="95"/>
    </location>
</feature>
<feature type="transmembrane region" description="Helical" evidence="1">
    <location>
        <begin position="107"/>
        <end position="134"/>
    </location>
</feature>
<comment type="caution">
    <text evidence="2">The sequence shown here is derived from an EMBL/GenBank/DDBJ whole genome shotgun (WGS) entry which is preliminary data.</text>
</comment>
<sequence length="177" mass="19826">MKKDAKKDNQCTFKVLRGEGSGIAGEFLRAWKENFGQSTPVWLLMLTLGIFLHFELDITAYMSSWIQDISRMALTIAGILWAAESIYIYPLTAFFENTRKNSMKNALLIAVGNLPQTVLLLGIWLLPFLLVLVFPASVGYLILAFLLIWAEANVMISSMVLSKIFGAVSMKETQVLK</sequence>
<evidence type="ECO:0000313" key="3">
    <source>
        <dbReference type="Proteomes" id="UP000295726"/>
    </source>
</evidence>
<evidence type="ECO:0000256" key="1">
    <source>
        <dbReference type="SAM" id="Phobius"/>
    </source>
</evidence>
<feature type="transmembrane region" description="Helical" evidence="1">
    <location>
        <begin position="140"/>
        <end position="161"/>
    </location>
</feature>
<gene>
    <name evidence="2" type="ORF">EDD59_13518</name>
</gene>
<dbReference type="RefSeq" id="WP_132383699.1">
    <property type="nucleotide sequence ID" value="NZ_DAIPCY010000024.1"/>
</dbReference>
<protein>
    <submittedName>
        <fullName evidence="2">Uncharacterized protein DUF624</fullName>
    </submittedName>
</protein>
<feature type="transmembrane region" description="Helical" evidence="1">
    <location>
        <begin position="41"/>
        <end position="66"/>
    </location>
</feature>
<dbReference type="AlphaFoldDB" id="A0A4R3K1D8"/>
<keyword evidence="1" id="KW-1133">Transmembrane helix</keyword>
<keyword evidence="1" id="KW-0472">Membrane</keyword>
<dbReference type="EMBL" id="SLZZ01000035">
    <property type="protein sequence ID" value="TCS74704.1"/>
    <property type="molecule type" value="Genomic_DNA"/>
</dbReference>
<name>A0A4R3K1D8_9FIRM</name>
<accession>A0A4R3K1D8</accession>
<organism evidence="2 3">
    <name type="scientific">Muricomes intestini</name>
    <dbReference type="NCBI Taxonomy" id="1796634"/>
    <lineage>
        <taxon>Bacteria</taxon>
        <taxon>Bacillati</taxon>
        <taxon>Bacillota</taxon>
        <taxon>Clostridia</taxon>
        <taxon>Lachnospirales</taxon>
        <taxon>Lachnospiraceae</taxon>
        <taxon>Muricomes</taxon>
    </lineage>
</organism>
<dbReference type="Pfam" id="PF04854">
    <property type="entry name" value="DUF624"/>
    <property type="match status" value="1"/>
</dbReference>
<dbReference type="Proteomes" id="UP000295726">
    <property type="component" value="Unassembled WGS sequence"/>
</dbReference>
<proteinExistence type="predicted"/>
<keyword evidence="1" id="KW-0812">Transmembrane</keyword>